<feature type="region of interest" description="Disordered" evidence="2">
    <location>
        <begin position="626"/>
        <end position="649"/>
    </location>
</feature>
<dbReference type="AlphaFoldDB" id="Q316I5"/>
<dbReference type="SUPFAM" id="SSF51735">
    <property type="entry name" value="NAD(P)-binding Rossmann-fold domains"/>
    <property type="match status" value="2"/>
</dbReference>
<evidence type="ECO:0000256" key="2">
    <source>
        <dbReference type="SAM" id="MobiDB-lite"/>
    </source>
</evidence>
<dbReference type="InterPro" id="IPR051203">
    <property type="entry name" value="Polysaccharide_Synthase-Rel"/>
</dbReference>
<dbReference type="HOGENOM" id="CLU_013560_5_0_7"/>
<dbReference type="PANTHER" id="PTHR43318:SF1">
    <property type="entry name" value="POLYSACCHARIDE BIOSYNTHESIS PROTEIN EPSC-RELATED"/>
    <property type="match status" value="1"/>
</dbReference>
<organism evidence="5 6">
    <name type="scientific">Oleidesulfovibrio alaskensis (strain ATCC BAA-1058 / DSM 17464 / G20)</name>
    <name type="common">Desulfovibrio alaskensis</name>
    <dbReference type="NCBI Taxonomy" id="207559"/>
    <lineage>
        <taxon>Bacteria</taxon>
        <taxon>Pseudomonadati</taxon>
        <taxon>Thermodesulfobacteriota</taxon>
        <taxon>Desulfovibrionia</taxon>
        <taxon>Desulfovibrionales</taxon>
        <taxon>Desulfovibrionaceae</taxon>
        <taxon>Oleidesulfovibrio</taxon>
    </lineage>
</organism>
<gene>
    <name evidence="5" type="ordered locus">Dde_0360</name>
</gene>
<evidence type="ECO:0000313" key="6">
    <source>
        <dbReference type="Proteomes" id="UP000002710"/>
    </source>
</evidence>
<keyword evidence="3" id="KW-0472">Membrane</keyword>
<feature type="transmembrane region" description="Helical" evidence="3">
    <location>
        <begin position="7"/>
        <end position="28"/>
    </location>
</feature>
<keyword evidence="6" id="KW-1185">Reference proteome</keyword>
<feature type="transmembrane region" description="Helical" evidence="3">
    <location>
        <begin position="48"/>
        <end position="68"/>
    </location>
</feature>
<dbReference type="KEGG" id="dde:Dde_0360"/>
<proteinExistence type="inferred from homology"/>
<dbReference type="Pfam" id="PF13727">
    <property type="entry name" value="CoA_binding_3"/>
    <property type="match status" value="1"/>
</dbReference>
<evidence type="ECO:0000256" key="1">
    <source>
        <dbReference type="ARBA" id="ARBA00007430"/>
    </source>
</evidence>
<dbReference type="EMBL" id="CP000112">
    <property type="protein sequence ID" value="ABB37161.1"/>
    <property type="molecule type" value="Genomic_DNA"/>
</dbReference>
<dbReference type="Pfam" id="PF02719">
    <property type="entry name" value="Polysacc_synt_2"/>
    <property type="match status" value="1"/>
</dbReference>
<dbReference type="InterPro" id="IPR003869">
    <property type="entry name" value="Polysac_CapD-like"/>
</dbReference>
<reference evidence="5 6" key="1">
    <citation type="journal article" date="2011" name="J. Bacteriol.">
        <title>Complete genome sequence and updated annotation of Desulfovibrio alaskensis G20.</title>
        <authorList>
            <person name="Hauser L.J."/>
            <person name="Land M.L."/>
            <person name="Brown S.D."/>
            <person name="Larimer F."/>
            <person name="Keller K.L."/>
            <person name="Rapp-Giles B.J."/>
            <person name="Price M.N."/>
            <person name="Lin M."/>
            <person name="Bruce D.C."/>
            <person name="Detter J.C."/>
            <person name="Tapia R."/>
            <person name="Han C.S."/>
            <person name="Goodwin L.A."/>
            <person name="Cheng J.F."/>
            <person name="Pitluck S."/>
            <person name="Copeland A."/>
            <person name="Lucas S."/>
            <person name="Nolan M."/>
            <person name="Lapidus A.L."/>
            <person name="Palumbo A.V."/>
            <person name="Wall J.D."/>
        </authorList>
    </citation>
    <scope>NUCLEOTIDE SEQUENCE [LARGE SCALE GENOMIC DNA]</scope>
    <source>
        <strain evidence="6">ATCC BAA 1058 / DSM 17464 / G20</strain>
    </source>
</reference>
<sequence length="649" mass="71530">MRIALRTANFYIMMCVDLLCFAAALYAAYMLRFDFSIPYLHVERMKGLLPWVLPMKLAVFVVFSMYRGMWRYTSLRDSILLLRAASVQSLLVIAGVAYLTGFAGYSRAVFGMDFLLTFLFTGGARLGIRILFSLRETGRFWLPMTGRTARKGARRVIIIGAGRAGERLVSELNRDVSLGYFPVGFVDNNPALKGRTIHGRPVMGTLDRLPEAIVSTRAEELLIALTEASSEQVRHIVQACSETGLPCKILPPMNEILDFKRGIKNMREVNYLDLLGRSPVELDTGAISRYLQGKCILVTGCGGSIGSELVRQIIRYAPARLVLVDASEFNLYKIQMDLEHVHGFHDYVAILGNIRDAHLMRTTFAAHKPEAVFHAAAYKHVPMLERNPWQAVQNNILGTQTLMQAAHDAGVQRFVVVSTDKAVRPTNVMGASKRVTELLMRRFSGSSTRFMAVRFGNVVGSSGSVVPLFLDQIARGGPVTVTHPEVTRYFMSIAEAAQLILQAGTMAQGGEIFVLDMGVPVKIADMAKDLIRLAGLEPEVDIPIVFTGLREGEKLYEELITADEGVVRTEHDKIMVLRCCDSAQISESALQTLEQGLQQAVQAAQAHDGAAVRRALHVLVPEYTEVEHTHTETGASGAPEPAALRPEPA</sequence>
<dbReference type="CDD" id="cd05237">
    <property type="entry name" value="UDP_invert_4-6DH_SDR_e"/>
    <property type="match status" value="1"/>
</dbReference>
<accession>Q316I5</accession>
<evidence type="ECO:0000313" key="5">
    <source>
        <dbReference type="EMBL" id="ABB37161.1"/>
    </source>
</evidence>
<dbReference type="Proteomes" id="UP000002710">
    <property type="component" value="Chromosome"/>
</dbReference>
<evidence type="ECO:0000256" key="3">
    <source>
        <dbReference type="SAM" id="Phobius"/>
    </source>
</evidence>
<keyword evidence="3" id="KW-1133">Transmembrane helix</keyword>
<dbReference type="RefSeq" id="WP_011366499.1">
    <property type="nucleotide sequence ID" value="NC_007519.1"/>
</dbReference>
<keyword evidence="3" id="KW-0812">Transmembrane</keyword>
<protein>
    <submittedName>
        <fullName evidence="5">Polysaccharide biosynthesis protein CapD</fullName>
    </submittedName>
</protein>
<name>Q316I5_OLEA2</name>
<feature type="compositionally biased region" description="Low complexity" evidence="2">
    <location>
        <begin position="638"/>
        <end position="649"/>
    </location>
</feature>
<dbReference type="Gene3D" id="3.40.50.720">
    <property type="entry name" value="NAD(P)-binding Rossmann-like Domain"/>
    <property type="match status" value="2"/>
</dbReference>
<dbReference type="eggNOG" id="COG1086">
    <property type="taxonomic scope" value="Bacteria"/>
</dbReference>
<comment type="similarity">
    <text evidence="1">Belongs to the polysaccharide synthase family.</text>
</comment>
<dbReference type="STRING" id="207559.Dde_0360"/>
<dbReference type="PANTHER" id="PTHR43318">
    <property type="entry name" value="UDP-N-ACETYLGLUCOSAMINE 4,6-DEHYDRATASE"/>
    <property type="match status" value="1"/>
</dbReference>
<feature type="transmembrane region" description="Helical" evidence="3">
    <location>
        <begin position="80"/>
        <end position="102"/>
    </location>
</feature>
<feature type="domain" description="Polysaccharide biosynthesis protein CapD-like" evidence="4">
    <location>
        <begin position="296"/>
        <end position="577"/>
    </location>
</feature>
<dbReference type="InterPro" id="IPR036291">
    <property type="entry name" value="NAD(P)-bd_dom_sf"/>
</dbReference>
<evidence type="ECO:0000259" key="4">
    <source>
        <dbReference type="Pfam" id="PF02719"/>
    </source>
</evidence>